<feature type="region of interest" description="Disordered" evidence="2">
    <location>
        <begin position="205"/>
        <end position="224"/>
    </location>
</feature>
<dbReference type="AlphaFoldDB" id="A0A699GJA9"/>
<gene>
    <name evidence="3" type="ORF">Tci_001310</name>
</gene>
<dbReference type="Gene3D" id="2.40.70.10">
    <property type="entry name" value="Acid Proteases"/>
    <property type="match status" value="1"/>
</dbReference>
<dbReference type="Pfam" id="PF08284">
    <property type="entry name" value="RVP_2"/>
    <property type="match status" value="1"/>
</dbReference>
<feature type="compositionally biased region" description="Acidic residues" evidence="2">
    <location>
        <begin position="29"/>
        <end position="45"/>
    </location>
</feature>
<reference evidence="3" key="1">
    <citation type="journal article" date="2019" name="Sci. Rep.">
        <title>Draft genome of Tanacetum cinerariifolium, the natural source of mosquito coil.</title>
        <authorList>
            <person name="Yamashiro T."/>
            <person name="Shiraishi A."/>
            <person name="Satake H."/>
            <person name="Nakayama K."/>
        </authorList>
    </citation>
    <scope>NUCLEOTIDE SEQUENCE</scope>
</reference>
<feature type="compositionally biased region" description="Basic residues" evidence="2">
    <location>
        <begin position="700"/>
        <end position="720"/>
    </location>
</feature>
<comment type="caution">
    <text evidence="3">The sequence shown here is derived from an EMBL/GenBank/DDBJ whole genome shotgun (WGS) entry which is preliminary data.</text>
</comment>
<name>A0A699GJA9_TANCI</name>
<dbReference type="EMBL" id="BKCJ010000060">
    <property type="protein sequence ID" value="GEU29332.1"/>
    <property type="molecule type" value="Genomic_DNA"/>
</dbReference>
<dbReference type="SUPFAM" id="SSF56672">
    <property type="entry name" value="DNA/RNA polymerases"/>
    <property type="match status" value="1"/>
</dbReference>
<dbReference type="PANTHER" id="PTHR15503:SF45">
    <property type="entry name" value="RNA-DIRECTED DNA POLYMERASE HOMOLOG"/>
    <property type="match status" value="1"/>
</dbReference>
<feature type="region of interest" description="Disordered" evidence="2">
    <location>
        <begin position="29"/>
        <end position="62"/>
    </location>
</feature>
<proteinExistence type="predicted"/>
<dbReference type="Gene3D" id="3.10.10.10">
    <property type="entry name" value="HIV Type 1 Reverse Transcriptase, subunit A, domain 1"/>
    <property type="match status" value="1"/>
</dbReference>
<evidence type="ECO:0000313" key="3">
    <source>
        <dbReference type="EMBL" id="GEU29332.1"/>
    </source>
</evidence>
<feature type="compositionally biased region" description="Basic and acidic residues" evidence="2">
    <location>
        <begin position="46"/>
        <end position="56"/>
    </location>
</feature>
<feature type="region of interest" description="Disordered" evidence="2">
    <location>
        <begin position="681"/>
        <end position="720"/>
    </location>
</feature>
<dbReference type="InterPro" id="IPR021109">
    <property type="entry name" value="Peptidase_aspartic_dom_sf"/>
</dbReference>
<sequence length="720" mass="82269">MTAWRCRALPIVELNQHDDVPVVPEPVLVDEDEDPEEVEFEEEENPQEKEDDMKIDIEEDENDPELTYPYEEVDPLNPLSSASEFEPDDEIEVENPIKHKDEIVPASVYEVAHALVEKKRKAKDKFYGKLILELGNEVRSSVEQGTATMEKLVEKLGNTEDKVECKKLENELEEARIMPPKSAPMTQAAIRRMIKDSVDAAIATGQARQGNVRNDASRSRPIRGQDATPAICNECIEGKKVKFAAATLEGPTLTWWKTKVANMGLETMNQMPWTELKQLMTLEFCSIEVVQRIEHELWNFKVDAYIRGLTNNINDEVTSSKLADLNGAIRMAHKLMEQKLQDRDTRIFEGKKIAKSKEMHELWLPLLLIESFLCVNNVLLAMLTSVRSSVTSVETLGIRQGHTRNRCPKKVKQDEVGENHGRAYAIKDVEHQGPNVDTGCTLNLVNHIFEIDMMPIELGTFDIIIGMDWLIKHDVVIVCGEKIVHISYGNKMLIVESDKNFKVAEAAPIARVPYRLAPSEIKELLVQLQELLEKGFTHPSSSARGAPILFVKKKDGSFRMCIDYRKLNKLTVKNRYPLSRIDDLFDQLQEEHEKHLKIILELLKKERLYAKFLKCAFWLDSVQFMGHVIDRSGVHIDPAKIEAIKSWATPTTPTEVRQFLRLAGYYRRFIEGNGYQLKDKIEAKPDKTEHEMESMEKSKVKPKSTKSKSKSRTKPKSKKC</sequence>
<dbReference type="InterPro" id="IPR032567">
    <property type="entry name" value="RTL1-rel"/>
</dbReference>
<dbReference type="Gene3D" id="3.30.70.270">
    <property type="match status" value="3"/>
</dbReference>
<dbReference type="CDD" id="cd01647">
    <property type="entry name" value="RT_LTR"/>
    <property type="match status" value="1"/>
</dbReference>
<evidence type="ECO:0000256" key="2">
    <source>
        <dbReference type="SAM" id="MobiDB-lite"/>
    </source>
</evidence>
<feature type="coiled-coil region" evidence="1">
    <location>
        <begin position="149"/>
        <end position="178"/>
    </location>
</feature>
<protein>
    <submittedName>
        <fullName evidence="3">Retrotransposon protein, putative, Ty3-gypsy subclass</fullName>
    </submittedName>
</protein>
<dbReference type="PANTHER" id="PTHR15503">
    <property type="entry name" value="LDOC1 RELATED"/>
    <property type="match status" value="1"/>
</dbReference>
<dbReference type="InterPro" id="IPR043128">
    <property type="entry name" value="Rev_trsase/Diguanyl_cyclase"/>
</dbReference>
<evidence type="ECO:0000256" key="1">
    <source>
        <dbReference type="SAM" id="Coils"/>
    </source>
</evidence>
<keyword evidence="1" id="KW-0175">Coiled coil</keyword>
<feature type="compositionally biased region" description="Basic and acidic residues" evidence="2">
    <location>
        <begin position="681"/>
        <end position="699"/>
    </location>
</feature>
<accession>A0A699GJA9</accession>
<dbReference type="InterPro" id="IPR043502">
    <property type="entry name" value="DNA/RNA_pol_sf"/>
</dbReference>
<organism evidence="3">
    <name type="scientific">Tanacetum cinerariifolium</name>
    <name type="common">Dalmatian daisy</name>
    <name type="synonym">Chrysanthemum cinerariifolium</name>
    <dbReference type="NCBI Taxonomy" id="118510"/>
    <lineage>
        <taxon>Eukaryota</taxon>
        <taxon>Viridiplantae</taxon>
        <taxon>Streptophyta</taxon>
        <taxon>Embryophyta</taxon>
        <taxon>Tracheophyta</taxon>
        <taxon>Spermatophyta</taxon>
        <taxon>Magnoliopsida</taxon>
        <taxon>eudicotyledons</taxon>
        <taxon>Gunneridae</taxon>
        <taxon>Pentapetalae</taxon>
        <taxon>asterids</taxon>
        <taxon>campanulids</taxon>
        <taxon>Asterales</taxon>
        <taxon>Asteraceae</taxon>
        <taxon>Asteroideae</taxon>
        <taxon>Anthemideae</taxon>
        <taxon>Anthemidinae</taxon>
        <taxon>Tanacetum</taxon>
    </lineage>
</organism>